<feature type="compositionally biased region" description="Basic and acidic residues" evidence="1">
    <location>
        <begin position="1"/>
        <end position="10"/>
    </location>
</feature>
<accession>A0A382B6Y8</accession>
<name>A0A382B6Y8_9ZZZZ</name>
<proteinExistence type="predicted"/>
<gene>
    <name evidence="2" type="ORF">METZ01_LOCUS162125</name>
</gene>
<feature type="compositionally biased region" description="Basic and acidic residues" evidence="1">
    <location>
        <begin position="22"/>
        <end position="33"/>
    </location>
</feature>
<sequence length="106" mass="12122">MSLYHSDDPPGKGWNNPNSRPPPREGDNFPVDRDDCPDCGKVFHRGDSKVTYTTQPFTSLPENKVSCPSCFKKISTAGVTDIQFKKHNVPQWHKDWRKRQGLRDPP</sequence>
<organism evidence="2">
    <name type="scientific">marine metagenome</name>
    <dbReference type="NCBI Taxonomy" id="408172"/>
    <lineage>
        <taxon>unclassified sequences</taxon>
        <taxon>metagenomes</taxon>
        <taxon>ecological metagenomes</taxon>
    </lineage>
</organism>
<dbReference type="EMBL" id="UINC01028384">
    <property type="protein sequence ID" value="SVB09271.1"/>
    <property type="molecule type" value="Genomic_DNA"/>
</dbReference>
<evidence type="ECO:0000256" key="1">
    <source>
        <dbReference type="SAM" id="MobiDB-lite"/>
    </source>
</evidence>
<evidence type="ECO:0000313" key="2">
    <source>
        <dbReference type="EMBL" id="SVB09271.1"/>
    </source>
</evidence>
<protein>
    <submittedName>
        <fullName evidence="2">Uncharacterized protein</fullName>
    </submittedName>
</protein>
<feature type="region of interest" description="Disordered" evidence="1">
    <location>
        <begin position="1"/>
        <end position="33"/>
    </location>
</feature>
<dbReference type="AlphaFoldDB" id="A0A382B6Y8"/>
<reference evidence="2" key="1">
    <citation type="submission" date="2018-05" db="EMBL/GenBank/DDBJ databases">
        <authorList>
            <person name="Lanie J.A."/>
            <person name="Ng W.-L."/>
            <person name="Kazmierczak K.M."/>
            <person name="Andrzejewski T.M."/>
            <person name="Davidsen T.M."/>
            <person name="Wayne K.J."/>
            <person name="Tettelin H."/>
            <person name="Glass J.I."/>
            <person name="Rusch D."/>
            <person name="Podicherti R."/>
            <person name="Tsui H.-C.T."/>
            <person name="Winkler M.E."/>
        </authorList>
    </citation>
    <scope>NUCLEOTIDE SEQUENCE</scope>
</reference>